<evidence type="ECO:0000259" key="7">
    <source>
        <dbReference type="Pfam" id="PF21467"/>
    </source>
</evidence>
<feature type="domain" description="Beta-galactosidase galactose-binding" evidence="7">
    <location>
        <begin position="872"/>
        <end position="930"/>
    </location>
</feature>
<dbReference type="EMBL" id="JAGKSP010000005">
    <property type="protein sequence ID" value="MBP3963853.1"/>
    <property type="molecule type" value="Genomic_DNA"/>
</dbReference>
<evidence type="ECO:0000256" key="1">
    <source>
        <dbReference type="ARBA" id="ARBA00009809"/>
    </source>
</evidence>
<keyword evidence="9" id="KW-1185">Reference proteome</keyword>
<evidence type="ECO:0000259" key="6">
    <source>
        <dbReference type="Pfam" id="PF01301"/>
    </source>
</evidence>
<dbReference type="PROSITE" id="PS01182">
    <property type="entry name" value="GLYCOSYL_HYDROL_F35"/>
    <property type="match status" value="1"/>
</dbReference>
<reference evidence="8 9" key="1">
    <citation type="submission" date="2021-04" db="EMBL/GenBank/DDBJ databases">
        <title>Paenibacillus sp. DLE-14 whole genome sequence.</title>
        <authorList>
            <person name="Ham Y.J."/>
        </authorList>
    </citation>
    <scope>NUCLEOTIDE SEQUENCE [LARGE SCALE GENOMIC DNA]</scope>
    <source>
        <strain evidence="8 9">DLE-14</strain>
    </source>
</reference>
<name>A0ABS5CER6_9BACL</name>
<dbReference type="PANTHER" id="PTHR23421">
    <property type="entry name" value="BETA-GALACTOSIDASE RELATED"/>
    <property type="match status" value="1"/>
</dbReference>
<dbReference type="Pfam" id="PF01301">
    <property type="entry name" value="Glyco_hydro_35"/>
    <property type="match status" value="1"/>
</dbReference>
<dbReference type="Proteomes" id="UP000673394">
    <property type="component" value="Unassembled WGS sequence"/>
</dbReference>
<keyword evidence="2 4" id="KW-0378">Hydrolase</keyword>
<dbReference type="PRINTS" id="PR00742">
    <property type="entry name" value="GLHYDRLASE35"/>
</dbReference>
<gene>
    <name evidence="8" type="ORF">I8J30_14140</name>
</gene>
<dbReference type="SUPFAM" id="SSF49785">
    <property type="entry name" value="Galactose-binding domain-like"/>
    <property type="match status" value="2"/>
</dbReference>
<dbReference type="RefSeq" id="WP_210658662.1">
    <property type="nucleotide sequence ID" value="NZ_JAGKSP010000005.1"/>
</dbReference>
<dbReference type="Gene3D" id="2.60.120.260">
    <property type="entry name" value="Galactose-binding domain-like"/>
    <property type="match status" value="2"/>
</dbReference>
<dbReference type="InterPro" id="IPR008979">
    <property type="entry name" value="Galactose-bd-like_sf"/>
</dbReference>
<sequence length="971" mass="108789">MTIEDRGVRMKLTYDGKSFMKDGERIWIIGGEIHYFRHPRKEWREVLLRAKRAGLNTICTYVAWNFHELKEGQVDFAGDKDLAAYIDLIGELGMYAMLRPGPYICSEWDGGGIPAWLCANPVLRFREDDPVYMAAVESWFDQLIPIISERQITRGGPVITIQNENEYPGGWDESMRRYLYKINEIYYGHGINIPILACNVHGATPTTVKINDSTDAADQLIDESMILTYNHHVEVEPVYDLKSKQPNAPLITTEFWCGAPIYWGNQVSDWPNRLDLARAVYEYTSSATQVCYYMFEGGTNFGFWGGNNIATSYASGYPVGEGGKLTDKYYAVRPANLFISHFSDYIMDSTELQDRGGLTCEEGVRLIVRESDRGSLAYVSTADAKRELPITTKNGKQLTVHLGEVAAAVIPVELQLFGASAGNGVTVNYSSLCLLACHEAKKALLLYGPAGTDGVISVNGLEYDLSVKRRKVLHTVIDGINVIVVDEELASRCWIVEEQIVFGPDYVAELLSDGALDIRVSAGTPDVVYLDAAGLPVSHSFTHKALQITLPELDSWKIAPCPEIHAGVDSASAGWTALDKPHSHEDLGVVQGYLWYSAELEWDKDGVETMLLSHTPTRATVYVNGQLCGIHAERRSVRMRDEYGHPADWAFEEITVTLKKGTNRFVFLSDDLGHNYDVPIAVGIQGPVVVGSRRIQIETFREASPQPMSAQAFHFLYNRFYRELEPLPAIEFDLSLQADQQAFIMIHGVKAWVTVNGEEVLPLSYPDSPWTMFSQIKRWITWQLPVPTADGEKLQVRIHYAENVPDAVKENLAVYVAQQSGELRNWAWKPWDESGDFSASQLMNGQAKEEEGLVVLLPVGNRVARKGRSLKPAYLQTHFKLPDGDRPVYLQIGELQKGQIFLNGHNAGRMWAYGGTQDRYYLPRSWMKADNELVIFEELGLNPQNTSLVVGDAGDWSSVQLKFEQKEAHKG</sequence>
<evidence type="ECO:0000256" key="2">
    <source>
        <dbReference type="ARBA" id="ARBA00022801"/>
    </source>
</evidence>
<dbReference type="InterPro" id="IPR031330">
    <property type="entry name" value="Gly_Hdrlase_35_cat"/>
</dbReference>
<proteinExistence type="inferred from homology"/>
<evidence type="ECO:0000256" key="5">
    <source>
        <dbReference type="RuleBase" id="RU003679"/>
    </source>
</evidence>
<comment type="catalytic activity">
    <reaction evidence="4">
        <text>Hydrolysis of terminal non-reducing beta-D-galactose residues in beta-D-galactosides.</text>
        <dbReference type="EC" id="3.2.1.23"/>
    </reaction>
</comment>
<feature type="domain" description="Glycoside hydrolase 35 catalytic" evidence="6">
    <location>
        <begin position="18"/>
        <end position="333"/>
    </location>
</feature>
<evidence type="ECO:0000256" key="3">
    <source>
        <dbReference type="ARBA" id="ARBA00023295"/>
    </source>
</evidence>
<dbReference type="Gene3D" id="3.20.20.80">
    <property type="entry name" value="Glycosidases"/>
    <property type="match status" value="1"/>
</dbReference>
<comment type="similarity">
    <text evidence="1 5">Belongs to the glycosyl hydrolase 35 family.</text>
</comment>
<dbReference type="InterPro" id="IPR001944">
    <property type="entry name" value="Glycoside_Hdrlase_35"/>
</dbReference>
<dbReference type="InterPro" id="IPR017853">
    <property type="entry name" value="GH"/>
</dbReference>
<keyword evidence="3 4" id="KW-0326">Glycosidase</keyword>
<evidence type="ECO:0000313" key="9">
    <source>
        <dbReference type="Proteomes" id="UP000673394"/>
    </source>
</evidence>
<dbReference type="Pfam" id="PF21467">
    <property type="entry name" value="BetaGal_gal-bd"/>
    <property type="match status" value="1"/>
</dbReference>
<accession>A0ABS5CER6</accession>
<evidence type="ECO:0000313" key="8">
    <source>
        <dbReference type="EMBL" id="MBP3963853.1"/>
    </source>
</evidence>
<organism evidence="8 9">
    <name type="scientific">Paenibacillus lignilyticus</name>
    <dbReference type="NCBI Taxonomy" id="1172615"/>
    <lineage>
        <taxon>Bacteria</taxon>
        <taxon>Bacillati</taxon>
        <taxon>Bacillota</taxon>
        <taxon>Bacilli</taxon>
        <taxon>Bacillales</taxon>
        <taxon>Paenibacillaceae</taxon>
        <taxon>Paenibacillus</taxon>
    </lineage>
</organism>
<comment type="caution">
    <text evidence="8">The sequence shown here is derived from an EMBL/GenBank/DDBJ whole genome shotgun (WGS) entry which is preliminary data.</text>
</comment>
<dbReference type="EC" id="3.2.1.23" evidence="4"/>
<dbReference type="GO" id="GO:0004565">
    <property type="term" value="F:beta-galactosidase activity"/>
    <property type="evidence" value="ECO:0007669"/>
    <property type="project" value="UniProtKB-EC"/>
</dbReference>
<dbReference type="InterPro" id="IPR048913">
    <property type="entry name" value="BetaGal_gal-bd"/>
</dbReference>
<dbReference type="SUPFAM" id="SSF51445">
    <property type="entry name" value="(Trans)glycosidases"/>
    <property type="match status" value="1"/>
</dbReference>
<dbReference type="InterPro" id="IPR019801">
    <property type="entry name" value="Glyco_hydro_35_CS"/>
</dbReference>
<evidence type="ECO:0000256" key="4">
    <source>
        <dbReference type="RuleBase" id="RU000675"/>
    </source>
</evidence>
<protein>
    <recommendedName>
        <fullName evidence="4">Beta-galactosidase</fullName>
        <ecNumber evidence="4">3.2.1.23</ecNumber>
    </recommendedName>
</protein>